<dbReference type="EMBL" id="VOQR01000001">
    <property type="protein sequence ID" value="TXC71685.1"/>
    <property type="molecule type" value="Genomic_DNA"/>
</dbReference>
<evidence type="ECO:0000256" key="1">
    <source>
        <dbReference type="SAM" id="Phobius"/>
    </source>
</evidence>
<feature type="transmembrane region" description="Helical" evidence="1">
    <location>
        <begin position="105"/>
        <end position="123"/>
    </location>
</feature>
<keyword evidence="3" id="KW-1185">Reference proteome</keyword>
<protein>
    <submittedName>
        <fullName evidence="2">Uncharacterized protein</fullName>
    </submittedName>
</protein>
<dbReference type="Proteomes" id="UP000321250">
    <property type="component" value="Unassembled WGS sequence"/>
</dbReference>
<feature type="transmembrane region" description="Helical" evidence="1">
    <location>
        <begin position="20"/>
        <end position="40"/>
    </location>
</feature>
<keyword evidence="1" id="KW-0472">Membrane</keyword>
<keyword evidence="1" id="KW-0812">Transmembrane</keyword>
<feature type="transmembrane region" description="Helical" evidence="1">
    <location>
        <begin position="78"/>
        <end position="98"/>
    </location>
</feature>
<evidence type="ECO:0000313" key="3">
    <source>
        <dbReference type="Proteomes" id="UP000321250"/>
    </source>
</evidence>
<gene>
    <name evidence="2" type="ORF">FSB78_12570</name>
</gene>
<reference evidence="2 3" key="1">
    <citation type="journal article" date="2013" name="Antonie Van Leeuwenhoek">
        <title>Sphingomonas ginsenosidivorax sp. nov., with the ability to transform ginsenosides.</title>
        <authorList>
            <person name="Jin X.F."/>
            <person name="Kim J.K."/>
            <person name="Liu Q.M."/>
            <person name="Kang M.S."/>
            <person name="He D."/>
            <person name="Jin F.X."/>
            <person name="Kim S.C."/>
            <person name="Im W.T."/>
        </authorList>
    </citation>
    <scope>NUCLEOTIDE SEQUENCE [LARGE SCALE GENOMIC DNA]</scope>
    <source>
        <strain evidence="2 3">KHI67</strain>
    </source>
</reference>
<accession>A0A5C6UHZ2</accession>
<proteinExistence type="predicted"/>
<feature type="transmembrane region" description="Helical" evidence="1">
    <location>
        <begin position="52"/>
        <end position="72"/>
    </location>
</feature>
<organism evidence="2 3">
    <name type="scientific">Sphingomonas ginsenosidivorax</name>
    <dbReference type="NCBI Taxonomy" id="862135"/>
    <lineage>
        <taxon>Bacteria</taxon>
        <taxon>Pseudomonadati</taxon>
        <taxon>Pseudomonadota</taxon>
        <taxon>Alphaproteobacteria</taxon>
        <taxon>Sphingomonadales</taxon>
        <taxon>Sphingomonadaceae</taxon>
        <taxon>Sphingomonas</taxon>
    </lineage>
</organism>
<keyword evidence="1" id="KW-1133">Transmembrane helix</keyword>
<dbReference type="AlphaFoldDB" id="A0A5C6UHZ2"/>
<sequence length="157" mass="16352">MGIFAAVWGAIGLSPLGLPAMAVPVAISVILIGWASRVALPERGAAETRRIGRLIAIWSSIQGVAIFATFVLCPRLGIPDAAVPILAIIVGLHFLPLARGIPVQVYYATASAMIAVGALALLMPPTVRYAATGIPCAIILWASCMTLIARGRRLMVA</sequence>
<comment type="caution">
    <text evidence="2">The sequence shown here is derived from an EMBL/GenBank/DDBJ whole genome shotgun (WGS) entry which is preliminary data.</text>
</comment>
<name>A0A5C6UHZ2_9SPHN</name>
<evidence type="ECO:0000313" key="2">
    <source>
        <dbReference type="EMBL" id="TXC71685.1"/>
    </source>
</evidence>
<feature type="transmembrane region" description="Helical" evidence="1">
    <location>
        <begin position="129"/>
        <end position="149"/>
    </location>
</feature>